<proteinExistence type="predicted"/>
<dbReference type="RefSeq" id="WP_141983508.1">
    <property type="nucleotide sequence ID" value="NZ_VFPP01000001.1"/>
</dbReference>
<dbReference type="PANTHER" id="PTHR47691:SF3">
    <property type="entry name" value="HTH-TYPE TRANSCRIPTIONAL REGULATOR RV0890C-RELATED"/>
    <property type="match status" value="1"/>
</dbReference>
<evidence type="ECO:0008006" key="3">
    <source>
        <dbReference type="Google" id="ProtNLM"/>
    </source>
</evidence>
<protein>
    <recommendedName>
        <fullName evidence="3">NB-ARC domain-containing protein</fullName>
    </recommendedName>
</protein>
<keyword evidence="2" id="KW-1185">Reference proteome</keyword>
<dbReference type="Gene3D" id="3.40.50.300">
    <property type="entry name" value="P-loop containing nucleotide triphosphate hydrolases"/>
    <property type="match status" value="1"/>
</dbReference>
<comment type="caution">
    <text evidence="1">The sequence shown here is derived from an EMBL/GenBank/DDBJ whole genome shotgun (WGS) entry which is preliminary data.</text>
</comment>
<dbReference type="Proteomes" id="UP000316628">
    <property type="component" value="Unassembled WGS sequence"/>
</dbReference>
<sequence length="1245" mass="136566">MGGQDAVRGFEYQFLRTLEYALDVVGSDDTVVTGVRIEGTADRTGGPDPEIVDFALVGDEGNLTVAQVKSGRPGTTMSASEALEELLRLLKHPARRYLLITNRTATRNLRELSALIDDQQSDLRDGVLALLGPRMAHQLQDKDEEFWRRLRRTEVVVDPRDDDRVHEQVRDRVRVVRHRLAPSTIGWDATGLLTGYLMSEVMARAARPDASELTIRELTDALGADPDVLRGLLRERDWAVHVPPGPRATDIARPEPLADLARHLPTPVRSDAAPVCLLTGLSGIGKSSLAAAWADEHADSYAAILWADASSLAQLESTFAVIAGWYHHRGVLTGAEAELPVQPRVFAALARTAEPWLMVFDNCADQTVLRGWIPPRGRGHTIITSTDQNSLPGPNIHKLPVIGMTGDEAAHLLVRRILGDRSPADEELDILRDLAAKLHYWPLALELAAAYIVGTIPQETGDLARRVAHYERQLRGSMNDPQSVPEGYPDTVVGVITLTWRRVVERTTPAEQLAAMALRSGAFLASRQIPLHLLLACWTTNSWDFSGPLVRERLATYVHDHPPVGEVLRAVLRDSLVRADEPFPLPESSGPATWPGYTVTMNDIVQSIVRGLVDDEGATREVLFRAAFYVQAWMQHFTEGGRMRLALALIGHGIEASEHAIAFGAPDKNIALLWGNTAGLLGYLDDWNGAARYLRAELEWADSTDQPDLLIRMQTLAALAAAYYNLADRPRDAAERIVPLVEALLADVPAALALDEEVVGRTIVTASSAVLNLRLHRAVHPKIAALASALEDILKIVPHDATVGHFGDLRRVRDLIEAGNTLDARRAAETLLTQRSPEQREDYQALCMLTEACVELRDWPAARHALRRFAEAAELGELRRFELAMLLRNVGIGLVTAMLKQHDPAFDLFRALDNIAVVCDRRSVVVQADDRDVITMFRALGTYLDNNKSACSVWLDQVNLDELAAVENVGMLLIMYRLLRNWTTPPDPRQAPSHRFVKPQQAEDWSAPRIDTPIPDTVLTLDDDAIAGILHGCAAESAPAHAVGLSQVRRAGGRIPRDPLEIAMETSLALQLLGLPARITETALVVADHSPGEKPIDPFRPSFHTAARLRASRAPHYTVLITTSQHLVDPVLPQLPAIRALAVARPSHRLSAVLPFQSTNFSHALEREGVVVAYHPLGIYEPEDVAAALLSPEQRAACETNAFFVALWAAIALSATTGARVSEIISVYPRLDGLLISPDSLADSR</sequence>
<organism evidence="1 2">
    <name type="scientific">Saccharothrix saharensis</name>
    <dbReference type="NCBI Taxonomy" id="571190"/>
    <lineage>
        <taxon>Bacteria</taxon>
        <taxon>Bacillati</taxon>
        <taxon>Actinomycetota</taxon>
        <taxon>Actinomycetes</taxon>
        <taxon>Pseudonocardiales</taxon>
        <taxon>Pseudonocardiaceae</taxon>
        <taxon>Saccharothrix</taxon>
    </lineage>
</organism>
<accession>A0A543JRM2</accession>
<dbReference type="OrthoDB" id="580767at2"/>
<dbReference type="SUPFAM" id="SSF52540">
    <property type="entry name" value="P-loop containing nucleoside triphosphate hydrolases"/>
    <property type="match status" value="1"/>
</dbReference>
<dbReference type="AlphaFoldDB" id="A0A543JRM2"/>
<dbReference type="InterPro" id="IPR027417">
    <property type="entry name" value="P-loop_NTPase"/>
</dbReference>
<gene>
    <name evidence="1" type="ORF">FHX81_7962</name>
</gene>
<evidence type="ECO:0000313" key="1">
    <source>
        <dbReference type="EMBL" id="TQM85478.1"/>
    </source>
</evidence>
<name>A0A543JRM2_9PSEU</name>
<reference evidence="1 2" key="1">
    <citation type="submission" date="2019-06" db="EMBL/GenBank/DDBJ databases">
        <title>Sequencing the genomes of 1000 actinobacteria strains.</title>
        <authorList>
            <person name="Klenk H.-P."/>
        </authorList>
    </citation>
    <scope>NUCLEOTIDE SEQUENCE [LARGE SCALE GENOMIC DNA]</scope>
    <source>
        <strain evidence="1 2">DSM 45456</strain>
    </source>
</reference>
<dbReference type="EMBL" id="VFPP01000001">
    <property type="protein sequence ID" value="TQM85478.1"/>
    <property type="molecule type" value="Genomic_DNA"/>
</dbReference>
<dbReference type="PANTHER" id="PTHR47691">
    <property type="entry name" value="REGULATOR-RELATED"/>
    <property type="match status" value="1"/>
</dbReference>
<evidence type="ECO:0000313" key="2">
    <source>
        <dbReference type="Proteomes" id="UP000316628"/>
    </source>
</evidence>